<proteinExistence type="predicted"/>
<protein>
    <submittedName>
        <fullName evidence="1">Uncharacterized protein</fullName>
    </submittedName>
</protein>
<reference evidence="1 2" key="1">
    <citation type="submission" date="2022-02" db="EMBL/GenBank/DDBJ databases">
        <title>Paenibacillus sp. MBLB1776 Whole Genome Shotgun Sequencing.</title>
        <authorList>
            <person name="Hwang C.Y."/>
            <person name="Cho E.-S."/>
            <person name="Seo M.-J."/>
        </authorList>
    </citation>
    <scope>NUCLEOTIDE SEQUENCE [LARGE SCALE GENOMIC DNA]</scope>
    <source>
        <strain evidence="1 2">MBLB1776</strain>
    </source>
</reference>
<sequence>MSGRGRENRIKLDILESLAESQKALARILTSAADCSAASDPLAVHIRDNLDAISRCQRQLAVHFFGLTFRKLRRSRPGKPWLHARLRIMTNPYRYPAVFPAKKR</sequence>
<name>A0AA96LFM2_9BACL</name>
<gene>
    <name evidence="1" type="ORF">MJA45_07625</name>
</gene>
<accession>A0AA96LFM2</accession>
<dbReference type="AlphaFoldDB" id="A0AA96LFM2"/>
<evidence type="ECO:0000313" key="2">
    <source>
        <dbReference type="Proteomes" id="UP001305702"/>
    </source>
</evidence>
<dbReference type="Proteomes" id="UP001305702">
    <property type="component" value="Chromosome"/>
</dbReference>
<keyword evidence="2" id="KW-1185">Reference proteome</keyword>
<evidence type="ECO:0000313" key="1">
    <source>
        <dbReference type="EMBL" id="WNQ12891.1"/>
    </source>
</evidence>
<dbReference type="KEGG" id="paun:MJA45_07625"/>
<organism evidence="1 2">
    <name type="scientific">Paenibacillus aurantius</name>
    <dbReference type="NCBI Taxonomy" id="2918900"/>
    <lineage>
        <taxon>Bacteria</taxon>
        <taxon>Bacillati</taxon>
        <taxon>Bacillota</taxon>
        <taxon>Bacilli</taxon>
        <taxon>Bacillales</taxon>
        <taxon>Paenibacillaceae</taxon>
        <taxon>Paenibacillus</taxon>
    </lineage>
</organism>
<dbReference type="EMBL" id="CP130318">
    <property type="protein sequence ID" value="WNQ12891.1"/>
    <property type="molecule type" value="Genomic_DNA"/>
</dbReference>
<dbReference type="RefSeq" id="WP_315606670.1">
    <property type="nucleotide sequence ID" value="NZ_CP130318.1"/>
</dbReference>